<dbReference type="PANTHER" id="PTHR21242:SF0">
    <property type="entry name" value="TRANSCRIPTION INITIATION FACTOR TFIID SUBUNIT 10"/>
    <property type="match status" value="1"/>
</dbReference>
<dbReference type="Pfam" id="PF03540">
    <property type="entry name" value="TAF10"/>
    <property type="match status" value="1"/>
</dbReference>
<dbReference type="PRINTS" id="PR01443">
    <property type="entry name" value="TFIID30KDSUB"/>
</dbReference>
<feature type="region of interest" description="Disordered" evidence="6">
    <location>
        <begin position="232"/>
        <end position="254"/>
    </location>
</feature>
<feature type="region of interest" description="Disordered" evidence="6">
    <location>
        <begin position="1"/>
        <end position="137"/>
    </location>
</feature>
<evidence type="ECO:0000256" key="3">
    <source>
        <dbReference type="ARBA" id="ARBA00023163"/>
    </source>
</evidence>
<dbReference type="CDD" id="cd07982">
    <property type="entry name" value="HFD_TAF10"/>
    <property type="match status" value="1"/>
</dbReference>
<dbReference type="GO" id="GO:0006367">
    <property type="term" value="P:transcription initiation at RNA polymerase II promoter"/>
    <property type="evidence" value="ECO:0007669"/>
    <property type="project" value="TreeGrafter"/>
</dbReference>
<feature type="region of interest" description="Disordered" evidence="6">
    <location>
        <begin position="163"/>
        <end position="199"/>
    </location>
</feature>
<comment type="similarity">
    <text evidence="5">Belongs to the TAF10 family.</text>
</comment>
<dbReference type="Proteomes" id="UP000780801">
    <property type="component" value="Unassembled WGS sequence"/>
</dbReference>
<name>A0A9P6KFF8_9FUNG</name>
<feature type="compositionally biased region" description="Low complexity" evidence="6">
    <location>
        <begin position="163"/>
        <end position="183"/>
    </location>
</feature>
<dbReference type="GO" id="GO:1990841">
    <property type="term" value="F:promoter-specific chromatin binding"/>
    <property type="evidence" value="ECO:0007669"/>
    <property type="project" value="TreeGrafter"/>
</dbReference>
<dbReference type="GO" id="GO:0016251">
    <property type="term" value="F:RNA polymerase II general transcription initiation factor activity"/>
    <property type="evidence" value="ECO:0007669"/>
    <property type="project" value="TreeGrafter"/>
</dbReference>
<comment type="subcellular location">
    <subcellularLocation>
        <location evidence="1">Nucleus</location>
    </subcellularLocation>
</comment>
<protein>
    <submittedName>
        <fullName evidence="7">Transcription initiation factor TFIID subunit 10</fullName>
    </submittedName>
</protein>
<evidence type="ECO:0000256" key="4">
    <source>
        <dbReference type="ARBA" id="ARBA00023242"/>
    </source>
</evidence>
<feature type="compositionally biased region" description="Polar residues" evidence="6">
    <location>
        <begin position="65"/>
        <end position="81"/>
    </location>
</feature>
<feature type="compositionally biased region" description="Low complexity" evidence="6">
    <location>
        <begin position="240"/>
        <end position="254"/>
    </location>
</feature>
<dbReference type="GO" id="GO:0000124">
    <property type="term" value="C:SAGA complex"/>
    <property type="evidence" value="ECO:0007669"/>
    <property type="project" value="TreeGrafter"/>
</dbReference>
<sequence length="396" mass="40842">MSNDPSTGNTGGDANITAEDATMASPLGSNASGSSTPALPSTSVVPSGLSQTDMDTPMTLAEPIDQSSATTSTIPATQSNPAEPVAVVQNNSTPTAPVEALGSQTQSPAQSLPQPLQQQQATPALVSTSDTARPVGSTVVPISNTVASPMTGVVSTPAPAASSTAALTNNSPSNPSSTIVPSSMPSQPAAANPTSTNVGALTPSQIEQQQVQQQRLLLLQQQAQAQAQALTARPVIPSNASSSSTGTGTPATVASTTSPLAALSAAASVAQRNLAVGAALQSRKDEELNRKDRTLAEFLPMMENYNPIIPDAVTDYYLGKTGFDCEDARIKRLLALAAQKFISDIATDAFQYCKVRQQSQKRGVPGKEKKTVLTMEDLSDALGEYGINVKKPDYFM</sequence>
<dbReference type="PANTHER" id="PTHR21242">
    <property type="entry name" value="TRANSCRIPTION INITIATION FACTOR TFIID SUBUNIT 10"/>
    <property type="match status" value="1"/>
</dbReference>
<dbReference type="OrthoDB" id="154356at2759"/>
<reference evidence="7" key="1">
    <citation type="journal article" date="2020" name="Fungal Divers.">
        <title>Resolving the Mortierellaceae phylogeny through synthesis of multi-gene phylogenetics and phylogenomics.</title>
        <authorList>
            <person name="Vandepol N."/>
            <person name="Liber J."/>
            <person name="Desiro A."/>
            <person name="Na H."/>
            <person name="Kennedy M."/>
            <person name="Barry K."/>
            <person name="Grigoriev I.V."/>
            <person name="Miller A.N."/>
            <person name="O'Donnell K."/>
            <person name="Stajich J.E."/>
            <person name="Bonito G."/>
        </authorList>
    </citation>
    <scope>NUCLEOTIDE SEQUENCE</scope>
    <source>
        <strain evidence="7">KOD1015</strain>
    </source>
</reference>
<evidence type="ECO:0000256" key="5">
    <source>
        <dbReference type="ARBA" id="ARBA00025730"/>
    </source>
</evidence>
<dbReference type="InterPro" id="IPR003923">
    <property type="entry name" value="TAF10"/>
</dbReference>
<evidence type="ECO:0000313" key="8">
    <source>
        <dbReference type="Proteomes" id="UP000780801"/>
    </source>
</evidence>
<keyword evidence="3" id="KW-0804">Transcription</keyword>
<dbReference type="GO" id="GO:0005669">
    <property type="term" value="C:transcription factor TFIID complex"/>
    <property type="evidence" value="ECO:0007669"/>
    <property type="project" value="TreeGrafter"/>
</dbReference>
<organism evidence="7 8">
    <name type="scientific">Lunasporangiospora selenospora</name>
    <dbReference type="NCBI Taxonomy" id="979761"/>
    <lineage>
        <taxon>Eukaryota</taxon>
        <taxon>Fungi</taxon>
        <taxon>Fungi incertae sedis</taxon>
        <taxon>Mucoromycota</taxon>
        <taxon>Mortierellomycotina</taxon>
        <taxon>Mortierellomycetes</taxon>
        <taxon>Mortierellales</taxon>
        <taxon>Mortierellaceae</taxon>
        <taxon>Lunasporangiospora</taxon>
    </lineage>
</organism>
<accession>A0A9P6KFF8</accession>
<feature type="compositionally biased region" description="Low complexity" evidence="6">
    <location>
        <begin position="103"/>
        <end position="125"/>
    </location>
</feature>
<keyword evidence="4" id="KW-0539">Nucleus</keyword>
<dbReference type="AlphaFoldDB" id="A0A9P6KFF8"/>
<evidence type="ECO:0000313" key="7">
    <source>
        <dbReference type="EMBL" id="KAF9583599.1"/>
    </source>
</evidence>
<proteinExistence type="inferred from homology"/>
<keyword evidence="8" id="KW-1185">Reference proteome</keyword>
<gene>
    <name evidence="7" type="primary">TAF10</name>
    <name evidence="7" type="ORF">BGW38_009075</name>
</gene>
<evidence type="ECO:0000256" key="6">
    <source>
        <dbReference type="SAM" id="MobiDB-lite"/>
    </source>
</evidence>
<feature type="compositionally biased region" description="Polar residues" evidence="6">
    <location>
        <begin position="27"/>
        <end position="54"/>
    </location>
</feature>
<dbReference type="EMBL" id="JAABOA010000651">
    <property type="protein sequence ID" value="KAF9583599.1"/>
    <property type="molecule type" value="Genomic_DNA"/>
</dbReference>
<keyword evidence="2" id="KW-0805">Transcription regulation</keyword>
<evidence type="ECO:0000256" key="2">
    <source>
        <dbReference type="ARBA" id="ARBA00023015"/>
    </source>
</evidence>
<comment type="caution">
    <text evidence="7">The sequence shown here is derived from an EMBL/GenBank/DDBJ whole genome shotgun (WGS) entry which is preliminary data.</text>
</comment>
<evidence type="ECO:0000256" key="1">
    <source>
        <dbReference type="ARBA" id="ARBA00004123"/>
    </source>
</evidence>